<dbReference type="InterPro" id="IPR051794">
    <property type="entry name" value="PG_Endopeptidase_C40"/>
</dbReference>
<evidence type="ECO:0000313" key="6">
    <source>
        <dbReference type="EMBL" id="GGX65129.1"/>
    </source>
</evidence>
<dbReference type="Gene3D" id="3.90.1720.10">
    <property type="entry name" value="endopeptidase domain like (from Nostoc punctiforme)"/>
    <property type="match status" value="1"/>
</dbReference>
<dbReference type="InterPro" id="IPR000064">
    <property type="entry name" value="NLP_P60_dom"/>
</dbReference>
<gene>
    <name evidence="6" type="ORF">GCM10011309_14240</name>
</gene>
<dbReference type="PANTHER" id="PTHR47359:SF3">
    <property type="entry name" value="NLP_P60 DOMAIN-CONTAINING PROTEIN-RELATED"/>
    <property type="match status" value="1"/>
</dbReference>
<accession>A0A918KJB4</accession>
<dbReference type="GO" id="GO:0006508">
    <property type="term" value="P:proteolysis"/>
    <property type="evidence" value="ECO:0007669"/>
    <property type="project" value="UniProtKB-KW"/>
</dbReference>
<dbReference type="RefSeq" id="WP_189583295.1">
    <property type="nucleotide sequence ID" value="NZ_BMYV01000001.1"/>
</dbReference>
<feature type="domain" description="NlpC/P60" evidence="5">
    <location>
        <begin position="143"/>
        <end position="260"/>
    </location>
</feature>
<reference evidence="6 7" key="1">
    <citation type="journal article" date="2014" name="Int. J. Syst. Evol. Microbiol.">
        <title>Complete genome sequence of Corynebacterium casei LMG S-19264T (=DSM 44701T), isolated from a smear-ripened cheese.</title>
        <authorList>
            <consortium name="US DOE Joint Genome Institute (JGI-PGF)"/>
            <person name="Walter F."/>
            <person name="Albersmeier A."/>
            <person name="Kalinowski J."/>
            <person name="Ruckert C."/>
        </authorList>
    </citation>
    <scope>NUCLEOTIDE SEQUENCE [LARGE SCALE GENOMIC DNA]</scope>
    <source>
        <strain evidence="6 7">KCTC 23968</strain>
    </source>
</reference>
<proteinExistence type="inferred from homology"/>
<dbReference type="Proteomes" id="UP000600865">
    <property type="component" value="Unassembled WGS sequence"/>
</dbReference>
<evidence type="ECO:0000313" key="7">
    <source>
        <dbReference type="Proteomes" id="UP000600865"/>
    </source>
</evidence>
<organism evidence="6 7">
    <name type="scientific">Litorimonas cladophorae</name>
    <dbReference type="NCBI Taxonomy" id="1220491"/>
    <lineage>
        <taxon>Bacteria</taxon>
        <taxon>Pseudomonadati</taxon>
        <taxon>Pseudomonadota</taxon>
        <taxon>Alphaproteobacteria</taxon>
        <taxon>Maricaulales</taxon>
        <taxon>Robiginitomaculaceae</taxon>
    </lineage>
</organism>
<comment type="caution">
    <text evidence="6">The sequence shown here is derived from an EMBL/GenBank/DDBJ whole genome shotgun (WGS) entry which is preliminary data.</text>
</comment>
<name>A0A918KJB4_9PROT</name>
<keyword evidence="3" id="KW-0378">Hydrolase</keyword>
<dbReference type="SUPFAM" id="SSF54001">
    <property type="entry name" value="Cysteine proteinases"/>
    <property type="match status" value="1"/>
</dbReference>
<dbReference type="PROSITE" id="PS51935">
    <property type="entry name" value="NLPC_P60"/>
    <property type="match status" value="1"/>
</dbReference>
<dbReference type="InterPro" id="IPR038765">
    <property type="entry name" value="Papain-like_cys_pep_sf"/>
</dbReference>
<dbReference type="PANTHER" id="PTHR47359">
    <property type="entry name" value="PEPTIDOGLYCAN DL-ENDOPEPTIDASE CWLO"/>
    <property type="match status" value="1"/>
</dbReference>
<evidence type="ECO:0000256" key="2">
    <source>
        <dbReference type="ARBA" id="ARBA00022670"/>
    </source>
</evidence>
<evidence type="ECO:0000256" key="4">
    <source>
        <dbReference type="ARBA" id="ARBA00022807"/>
    </source>
</evidence>
<sequence length="260" mass="27849">MKTDPRTFLPDGTVTQTYSIVSPFAELMTNGSIGTQALFGQRFDVITKSDDNAHGALYSVLSGVDRVDYIGSLPMADIAQGSFTPTHIVHAVAATVFQAADIKSKLLGALPRNATIFGETDGDFVRVQRVGYVHCRHLRRIGQASARSFVDHAIDMLNLPYVWGGTGGIGVDCSGLVQSALAAVGVDAPRDADLQEAELGRAVSYADRQVGDLLYWPGHVGIVIEGDQLLHANAYHMCVAVEPVAEAVSRIGEVRTVKRL</sequence>
<evidence type="ECO:0000256" key="3">
    <source>
        <dbReference type="ARBA" id="ARBA00022801"/>
    </source>
</evidence>
<dbReference type="AlphaFoldDB" id="A0A918KJB4"/>
<evidence type="ECO:0000256" key="1">
    <source>
        <dbReference type="ARBA" id="ARBA00007074"/>
    </source>
</evidence>
<dbReference type="Pfam" id="PF00877">
    <property type="entry name" value="NLPC_P60"/>
    <property type="match status" value="1"/>
</dbReference>
<evidence type="ECO:0000259" key="5">
    <source>
        <dbReference type="PROSITE" id="PS51935"/>
    </source>
</evidence>
<dbReference type="EMBL" id="BMYV01000001">
    <property type="protein sequence ID" value="GGX65129.1"/>
    <property type="molecule type" value="Genomic_DNA"/>
</dbReference>
<comment type="similarity">
    <text evidence="1">Belongs to the peptidase C40 family.</text>
</comment>
<keyword evidence="4" id="KW-0788">Thiol protease</keyword>
<keyword evidence="7" id="KW-1185">Reference proteome</keyword>
<keyword evidence="2" id="KW-0645">Protease</keyword>
<protein>
    <submittedName>
        <fullName evidence="6">Peptidase P60</fullName>
    </submittedName>
</protein>
<dbReference type="GO" id="GO:0008234">
    <property type="term" value="F:cysteine-type peptidase activity"/>
    <property type="evidence" value="ECO:0007669"/>
    <property type="project" value="UniProtKB-KW"/>
</dbReference>